<feature type="transmembrane region" description="Helical" evidence="1">
    <location>
        <begin position="108"/>
        <end position="131"/>
    </location>
</feature>
<proteinExistence type="predicted"/>
<gene>
    <name evidence="2" type="ORF">KDK_13970</name>
</gene>
<keyword evidence="3" id="KW-1185">Reference proteome</keyword>
<reference evidence="3" key="1">
    <citation type="submission" date="2018-12" db="EMBL/GenBank/DDBJ databases">
        <title>Tengunoibacter tsumagoiensis gen. nov., sp. nov., Dictyobacter kobayashii sp. nov., D. alpinus sp. nov., and D. joshuensis sp. nov. and description of Dictyobacteraceae fam. nov. within the order Ktedonobacterales isolated from Tengu-no-mugimeshi.</title>
        <authorList>
            <person name="Wang C.M."/>
            <person name="Zheng Y."/>
            <person name="Sakai Y."/>
            <person name="Toyoda A."/>
            <person name="Minakuchi Y."/>
            <person name="Abe K."/>
            <person name="Yokota A."/>
            <person name="Yabe S."/>
        </authorList>
    </citation>
    <scope>NUCLEOTIDE SEQUENCE [LARGE SCALE GENOMIC DNA]</scope>
    <source>
        <strain evidence="3">Uno11</strain>
    </source>
</reference>
<dbReference type="RefSeq" id="WP_126549256.1">
    <property type="nucleotide sequence ID" value="NZ_BIFS01000001.1"/>
</dbReference>
<keyword evidence="1" id="KW-0472">Membrane</keyword>
<organism evidence="2 3">
    <name type="scientific">Dictyobacter kobayashii</name>
    <dbReference type="NCBI Taxonomy" id="2014872"/>
    <lineage>
        <taxon>Bacteria</taxon>
        <taxon>Bacillati</taxon>
        <taxon>Chloroflexota</taxon>
        <taxon>Ktedonobacteria</taxon>
        <taxon>Ktedonobacterales</taxon>
        <taxon>Dictyobacteraceae</taxon>
        <taxon>Dictyobacter</taxon>
    </lineage>
</organism>
<sequence length="178" mass="20732">MSEHQDHLAPEQVDEYIQQYPKLLNSDDAYLVNDLQQYYQGDNQRHQQTLQNVWNRLRESQEYKKHAVHALLEDSQLSTQQQHYAGKNRIIDMQQISPSQGNSKRKKVSLFLTTTCVLALVASMLIVFNIMQVNSNKNKSHVASNTTTRVIPTHHHSRQMFPIRVLILQRSQPVITCR</sequence>
<keyword evidence="1" id="KW-0812">Transmembrane</keyword>
<evidence type="ECO:0000313" key="3">
    <source>
        <dbReference type="Proteomes" id="UP000287188"/>
    </source>
</evidence>
<evidence type="ECO:0000313" key="2">
    <source>
        <dbReference type="EMBL" id="GCE17597.1"/>
    </source>
</evidence>
<dbReference type="EMBL" id="BIFS01000001">
    <property type="protein sequence ID" value="GCE17597.1"/>
    <property type="molecule type" value="Genomic_DNA"/>
</dbReference>
<dbReference type="Proteomes" id="UP000287188">
    <property type="component" value="Unassembled WGS sequence"/>
</dbReference>
<dbReference type="AlphaFoldDB" id="A0A402AEQ1"/>
<keyword evidence="1" id="KW-1133">Transmembrane helix</keyword>
<name>A0A402AEQ1_9CHLR</name>
<comment type="caution">
    <text evidence="2">The sequence shown here is derived from an EMBL/GenBank/DDBJ whole genome shotgun (WGS) entry which is preliminary data.</text>
</comment>
<accession>A0A402AEQ1</accession>
<evidence type="ECO:0000256" key="1">
    <source>
        <dbReference type="SAM" id="Phobius"/>
    </source>
</evidence>
<protein>
    <submittedName>
        <fullName evidence="2">Uncharacterized protein</fullName>
    </submittedName>
</protein>